<dbReference type="InterPro" id="IPR005094">
    <property type="entry name" value="Endonuclease_MobA/VirD2"/>
</dbReference>
<dbReference type="Proteomes" id="UP000030152">
    <property type="component" value="Unassembled WGS sequence"/>
</dbReference>
<organism evidence="2 3">
    <name type="scientific">Flavobacterium rivuli WB 3.3-2 = DSM 21788</name>
    <dbReference type="NCBI Taxonomy" id="1121895"/>
    <lineage>
        <taxon>Bacteria</taxon>
        <taxon>Pseudomonadati</taxon>
        <taxon>Bacteroidota</taxon>
        <taxon>Flavobacteriia</taxon>
        <taxon>Flavobacteriales</taxon>
        <taxon>Flavobacteriaceae</taxon>
        <taxon>Flavobacterium</taxon>
    </lineage>
</organism>
<sequence>MVAIIKTGQSIHRTFNYNENKVKEGKAECIGAGNFGMDADKLTDTIKLNRFTKQLHLNENVKVNTVHISLNFDVSESNMPKEKLLEIADTYMDKIGFGNQPYLVYQHHDAGHPHLHVATINIQSDGKRIDLHHLGIRKSEPARKEIEELFGLVKAQDQKKKEYNLEPISQRVQYGKLESKKAIQNVLNFVVKNYKYTSLPELNAVLKQYNVWADKGTENSRVAQHNGLLYHILDADGKPIGVPIKASSFYNKPTLENLEKKYSTNEIMRSPNKSRVKTAIDMAFMKDNIIVLPQLINALEKEGIDTVLRQNNDGILYGITYVDHKTKCVFNGSALGKEFSAKGIQERCAMNITGERKENQIVKSHTAESLIDIMEEYKGVLSIADIGKILDALTKVEYTSDYVPRKFKSQKKRKRNRNNL</sequence>
<dbReference type="RefSeq" id="WP_020213003.1">
    <property type="nucleotide sequence ID" value="NZ_JRLX01000006.1"/>
</dbReference>
<name>A0A0A2M6J4_9FLAO</name>
<keyword evidence="3" id="KW-1185">Reference proteome</keyword>
<dbReference type="STRING" id="1121895.GCA_000378485_01846"/>
<evidence type="ECO:0000313" key="2">
    <source>
        <dbReference type="EMBL" id="KGO87068.1"/>
    </source>
</evidence>
<evidence type="ECO:0000259" key="1">
    <source>
        <dbReference type="Pfam" id="PF03432"/>
    </source>
</evidence>
<protein>
    <submittedName>
        <fullName evidence="2">Relaxase</fullName>
    </submittedName>
</protein>
<dbReference type="eggNOG" id="COG3843">
    <property type="taxonomic scope" value="Bacteria"/>
</dbReference>
<dbReference type="Pfam" id="PF03432">
    <property type="entry name" value="Relaxase"/>
    <property type="match status" value="1"/>
</dbReference>
<feature type="domain" description="MobA/VirD2-like nuclease" evidence="1">
    <location>
        <begin position="17"/>
        <end position="152"/>
    </location>
</feature>
<dbReference type="AlphaFoldDB" id="A0A0A2M6J4"/>
<proteinExistence type="predicted"/>
<dbReference type="EMBL" id="JRLX01000006">
    <property type="protein sequence ID" value="KGO87068.1"/>
    <property type="molecule type" value="Genomic_DNA"/>
</dbReference>
<evidence type="ECO:0000313" key="3">
    <source>
        <dbReference type="Proteomes" id="UP000030152"/>
    </source>
</evidence>
<dbReference type="OrthoDB" id="915634at2"/>
<gene>
    <name evidence="2" type="ORF">Q765_07610</name>
</gene>
<reference evidence="2 3" key="1">
    <citation type="submission" date="2013-09" db="EMBL/GenBank/DDBJ databases">
        <authorList>
            <person name="Zeng Z."/>
            <person name="Chen C."/>
        </authorList>
    </citation>
    <scope>NUCLEOTIDE SEQUENCE [LARGE SCALE GENOMIC DNA]</scope>
    <source>
        <strain evidence="2 3">WB 3.3-2</strain>
    </source>
</reference>
<accession>A0A0A2M6J4</accession>
<comment type="caution">
    <text evidence="2">The sequence shown here is derived from an EMBL/GenBank/DDBJ whole genome shotgun (WGS) entry which is preliminary data.</text>
</comment>